<keyword evidence="1" id="KW-0145">Chemotaxis</keyword>
<dbReference type="PANTHER" id="PTHR43693:SF1">
    <property type="entry name" value="PROTEIN PHOSPHATASE CHEZ"/>
    <property type="match status" value="1"/>
</dbReference>
<dbReference type="Proteomes" id="UP000324781">
    <property type="component" value="Unassembled WGS sequence"/>
</dbReference>
<reference evidence="4 5" key="1">
    <citation type="submission" date="2016-11" db="EMBL/GenBank/DDBJ databases">
        <authorList>
            <person name="Varghese N."/>
            <person name="Submissions S."/>
        </authorList>
    </citation>
    <scope>NUCLEOTIDE SEQUENCE [LARGE SCALE GENOMIC DNA]</scope>
    <source>
        <strain evidence="4 5">DSM 19027</strain>
    </source>
</reference>
<dbReference type="EMBL" id="FQZP01000020">
    <property type="protein sequence ID" value="SHJ03320.1"/>
    <property type="molecule type" value="Genomic_DNA"/>
</dbReference>
<dbReference type="InterPro" id="IPR028976">
    <property type="entry name" value="CheC-like_sf"/>
</dbReference>
<name>A0A1M6G046_9FIRM</name>
<proteinExistence type="predicted"/>
<accession>A0A1M6G046</accession>
<evidence type="ECO:0000256" key="1">
    <source>
        <dbReference type="ARBA" id="ARBA00022500"/>
    </source>
</evidence>
<dbReference type="CDD" id="cd17909">
    <property type="entry name" value="CheC_ClassI"/>
    <property type="match status" value="1"/>
</dbReference>
<dbReference type="InterPro" id="IPR050992">
    <property type="entry name" value="CheZ_family_phosphatases"/>
</dbReference>
<evidence type="ECO:0000259" key="3">
    <source>
        <dbReference type="Pfam" id="PF04509"/>
    </source>
</evidence>
<dbReference type="Pfam" id="PF04509">
    <property type="entry name" value="CheC"/>
    <property type="match status" value="2"/>
</dbReference>
<dbReference type="GO" id="GO:0016787">
    <property type="term" value="F:hydrolase activity"/>
    <property type="evidence" value="ECO:0007669"/>
    <property type="project" value="UniProtKB-KW"/>
</dbReference>
<organism evidence="4 5">
    <name type="scientific">Thermoclostridium caenicola</name>
    <dbReference type="NCBI Taxonomy" id="659425"/>
    <lineage>
        <taxon>Bacteria</taxon>
        <taxon>Bacillati</taxon>
        <taxon>Bacillota</taxon>
        <taxon>Clostridia</taxon>
        <taxon>Eubacteriales</taxon>
        <taxon>Oscillospiraceae</taxon>
        <taxon>Thermoclostridium</taxon>
    </lineage>
</organism>
<sequence>MADAISELNSFHLDVLREIGNIGAGNAATALAKLLDKKIDMRVPQIRIMKFSEVSDVLGGAETPVEGILLQIHGDISGSMMFILDYPSSRLLVNILMGKPVESDLDYDELTCSALKEIGNILAGSYLSALSNMTNLKLMPDVPALAIDMAGAILSVPAIEFGKNSDTVLYIENVFTDGRDSVIGDLFLIPDDLSYGKLLEALGVG</sequence>
<keyword evidence="5" id="KW-1185">Reference proteome</keyword>
<dbReference type="SUPFAM" id="SSF103039">
    <property type="entry name" value="CheC-like"/>
    <property type="match status" value="1"/>
</dbReference>
<keyword evidence="2" id="KW-0378">Hydrolase</keyword>
<dbReference type="InterPro" id="IPR007597">
    <property type="entry name" value="CheC"/>
</dbReference>
<feature type="domain" description="CheC-like protein" evidence="3">
    <location>
        <begin position="11"/>
        <end position="46"/>
    </location>
</feature>
<dbReference type="GO" id="GO:0006935">
    <property type="term" value="P:chemotaxis"/>
    <property type="evidence" value="ECO:0007669"/>
    <property type="project" value="UniProtKB-KW"/>
</dbReference>
<dbReference type="OrthoDB" id="9812187at2"/>
<dbReference type="AlphaFoldDB" id="A0A1M6G046"/>
<protein>
    <submittedName>
        <fullName evidence="4">Chemotaxis protein CheC</fullName>
    </submittedName>
</protein>
<gene>
    <name evidence="4" type="ORF">SAMN05444373_102031</name>
</gene>
<dbReference type="RefSeq" id="WP_149678625.1">
    <property type="nucleotide sequence ID" value="NZ_DAONMB010000008.1"/>
</dbReference>
<evidence type="ECO:0000313" key="4">
    <source>
        <dbReference type="EMBL" id="SHJ03320.1"/>
    </source>
</evidence>
<evidence type="ECO:0000313" key="5">
    <source>
        <dbReference type="Proteomes" id="UP000324781"/>
    </source>
</evidence>
<evidence type="ECO:0000256" key="2">
    <source>
        <dbReference type="ARBA" id="ARBA00022801"/>
    </source>
</evidence>
<dbReference type="Gene3D" id="3.40.1550.10">
    <property type="entry name" value="CheC-like"/>
    <property type="match status" value="1"/>
</dbReference>
<dbReference type="PANTHER" id="PTHR43693">
    <property type="entry name" value="PROTEIN PHOSPHATASE CHEZ"/>
    <property type="match status" value="1"/>
</dbReference>
<feature type="domain" description="CheC-like protein" evidence="3">
    <location>
        <begin position="112"/>
        <end position="145"/>
    </location>
</feature>